<dbReference type="Proteomes" id="UP000028782">
    <property type="component" value="Chromosome"/>
</dbReference>
<organism evidence="5 6">
    <name type="scientific">Comamonas testosteroni TK102</name>
    <dbReference type="NCBI Taxonomy" id="1392005"/>
    <lineage>
        <taxon>Bacteria</taxon>
        <taxon>Pseudomonadati</taxon>
        <taxon>Pseudomonadota</taxon>
        <taxon>Betaproteobacteria</taxon>
        <taxon>Burkholderiales</taxon>
        <taxon>Comamonadaceae</taxon>
        <taxon>Comamonas</taxon>
    </lineage>
</organism>
<dbReference type="PANTHER" id="PTHR44688:SF16">
    <property type="entry name" value="DNA-BINDING TRANSCRIPTIONAL ACTIVATOR DEVR_DOSR"/>
    <property type="match status" value="1"/>
</dbReference>
<accession>A0A076PRR5</accession>
<dbReference type="PANTHER" id="PTHR44688">
    <property type="entry name" value="DNA-BINDING TRANSCRIPTIONAL ACTIVATOR DEVR_DOSR"/>
    <property type="match status" value="1"/>
</dbReference>
<dbReference type="CDD" id="cd00130">
    <property type="entry name" value="PAS"/>
    <property type="match status" value="1"/>
</dbReference>
<dbReference type="SMART" id="SM00421">
    <property type="entry name" value="HTH_LUXR"/>
    <property type="match status" value="1"/>
</dbReference>
<dbReference type="RefSeq" id="WP_043372190.1">
    <property type="nucleotide sequence ID" value="NZ_CP006704.1"/>
</dbReference>
<sequence>MPKSEYASFDFYNYRSAALEAVNGFSVGFSAPRPAESGATGLLDETPRISTEAMSLLIAALYESAMDPQHWKVFLELLRSCANGNYASLVVRDPHGENVGWVISATGGRSEVIPYDPYAQWSPFLGIAKDQVLTLRDVMTESEWHSCRYYTDWCKGVDIEHILAVDVMTDNGCSYGWRITRPASAGAFESRQLDLVRMLVPHLKRVLNMQLNLHRDRQVISLYGRATAQLMMGVVILDQAGKMIEANPAATTILNLGDGIRVNNGALEAVYANDNRKLQRLIRDALLSPRLERASTTEGMSITRQSGQLNWGVVVQSISADEWTEGKQRPSVAVFLRDTTGKAEPPVKLTQQLFHLTPAETAVATHLSNGMSLEEAAEALGIKPNTARAHLRSIFSKTGVRRQTELVRLFLNSVAWLGNQ</sequence>
<dbReference type="HOGENOM" id="CLU_037939_5_0_4"/>
<name>A0A076PRR5_COMTE</name>
<evidence type="ECO:0000313" key="6">
    <source>
        <dbReference type="Proteomes" id="UP000028782"/>
    </source>
</evidence>
<dbReference type="InterPro" id="IPR016032">
    <property type="entry name" value="Sig_transdc_resp-reg_C-effctor"/>
</dbReference>
<dbReference type="Pfam" id="PF00196">
    <property type="entry name" value="GerE"/>
    <property type="match status" value="1"/>
</dbReference>
<dbReference type="PRINTS" id="PR00038">
    <property type="entry name" value="HTHLUXR"/>
</dbReference>
<dbReference type="CDD" id="cd06170">
    <property type="entry name" value="LuxR_C_like"/>
    <property type="match status" value="1"/>
</dbReference>
<dbReference type="InterPro" id="IPR036388">
    <property type="entry name" value="WH-like_DNA-bd_sf"/>
</dbReference>
<evidence type="ECO:0000313" key="5">
    <source>
        <dbReference type="EMBL" id="AIJ46395.1"/>
    </source>
</evidence>
<dbReference type="SUPFAM" id="SSF46894">
    <property type="entry name" value="C-terminal effector domain of the bipartite response regulators"/>
    <property type="match status" value="1"/>
</dbReference>
<dbReference type="AlphaFoldDB" id="A0A076PRR5"/>
<dbReference type="KEGG" id="ctes:O987_11380"/>
<evidence type="ECO:0000259" key="4">
    <source>
        <dbReference type="PROSITE" id="PS50043"/>
    </source>
</evidence>
<dbReference type="GO" id="GO:0006355">
    <property type="term" value="P:regulation of DNA-templated transcription"/>
    <property type="evidence" value="ECO:0007669"/>
    <property type="project" value="InterPro"/>
</dbReference>
<dbReference type="PROSITE" id="PS50043">
    <property type="entry name" value="HTH_LUXR_2"/>
    <property type="match status" value="1"/>
</dbReference>
<evidence type="ECO:0000256" key="1">
    <source>
        <dbReference type="ARBA" id="ARBA00023015"/>
    </source>
</evidence>
<dbReference type="InterPro" id="IPR000792">
    <property type="entry name" value="Tscrpt_reg_LuxR_C"/>
</dbReference>
<evidence type="ECO:0000256" key="3">
    <source>
        <dbReference type="ARBA" id="ARBA00023163"/>
    </source>
</evidence>
<dbReference type="GO" id="GO:0003677">
    <property type="term" value="F:DNA binding"/>
    <property type="evidence" value="ECO:0007669"/>
    <property type="project" value="UniProtKB-KW"/>
</dbReference>
<evidence type="ECO:0000256" key="2">
    <source>
        <dbReference type="ARBA" id="ARBA00023125"/>
    </source>
</evidence>
<feature type="domain" description="HTH luxR-type" evidence="4">
    <location>
        <begin position="349"/>
        <end position="414"/>
    </location>
</feature>
<dbReference type="EMBL" id="CP006704">
    <property type="protein sequence ID" value="AIJ46395.1"/>
    <property type="molecule type" value="Genomic_DNA"/>
</dbReference>
<dbReference type="InterPro" id="IPR000014">
    <property type="entry name" value="PAS"/>
</dbReference>
<reference evidence="5 6" key="1">
    <citation type="journal article" date="2014" name="Genome Announc.">
        <title>Complete Genome Sequence of Polychlorinated Biphenyl Degrader Comamonas testosteroni TK102 (NBRC 109938).</title>
        <authorList>
            <person name="Fukuda K."/>
            <person name="Hosoyama A."/>
            <person name="Tsuchikane K."/>
            <person name="Ohji S."/>
            <person name="Yamazoe A."/>
            <person name="Fujita N."/>
            <person name="Shintani M."/>
            <person name="Kimbara K."/>
        </authorList>
    </citation>
    <scope>NUCLEOTIDE SEQUENCE [LARGE SCALE GENOMIC DNA]</scope>
    <source>
        <strain evidence="5">TK102</strain>
    </source>
</reference>
<gene>
    <name evidence="5" type="ORF">O987_11380</name>
</gene>
<keyword evidence="2" id="KW-0238">DNA-binding</keyword>
<keyword evidence="3" id="KW-0804">Transcription</keyword>
<proteinExistence type="predicted"/>
<keyword evidence="1" id="KW-0805">Transcription regulation</keyword>
<dbReference type="Gene3D" id="1.10.10.10">
    <property type="entry name" value="Winged helix-like DNA-binding domain superfamily/Winged helix DNA-binding domain"/>
    <property type="match status" value="1"/>
</dbReference>
<protein>
    <submittedName>
        <fullName evidence="5">LuxR family transcriptional regulator</fullName>
    </submittedName>
</protein>